<dbReference type="Proteomes" id="UP000245119">
    <property type="component" value="Linkage Group LG3"/>
</dbReference>
<proteinExistence type="predicted"/>
<keyword evidence="2" id="KW-1185">Reference proteome</keyword>
<sequence>MRWRNLVEDRGIYLVHVEGGHYDLVYTRPYVQNLALCQSIVYEILYHGVFGLTGELEEAVKFLRMQKNRTPRENDNLSLDTEGRV</sequence>
<name>A0A2T7PNE2_POMCA</name>
<dbReference type="STRING" id="400727.A0A2T7PNE2"/>
<protein>
    <submittedName>
        <fullName evidence="1">Uncharacterized protein</fullName>
    </submittedName>
</protein>
<accession>A0A2T7PNE2</accession>
<dbReference type="AlphaFoldDB" id="A0A2T7PNE2"/>
<organism evidence="1 2">
    <name type="scientific">Pomacea canaliculata</name>
    <name type="common">Golden apple snail</name>
    <dbReference type="NCBI Taxonomy" id="400727"/>
    <lineage>
        <taxon>Eukaryota</taxon>
        <taxon>Metazoa</taxon>
        <taxon>Spiralia</taxon>
        <taxon>Lophotrochozoa</taxon>
        <taxon>Mollusca</taxon>
        <taxon>Gastropoda</taxon>
        <taxon>Caenogastropoda</taxon>
        <taxon>Architaenioglossa</taxon>
        <taxon>Ampullarioidea</taxon>
        <taxon>Ampullariidae</taxon>
        <taxon>Pomacea</taxon>
    </lineage>
</organism>
<comment type="caution">
    <text evidence="1">The sequence shown here is derived from an EMBL/GenBank/DDBJ whole genome shotgun (WGS) entry which is preliminary data.</text>
</comment>
<reference evidence="1 2" key="1">
    <citation type="submission" date="2018-04" db="EMBL/GenBank/DDBJ databases">
        <title>The genome of golden apple snail Pomacea canaliculata provides insight into stress tolerance and invasive adaptation.</title>
        <authorList>
            <person name="Liu C."/>
            <person name="Liu B."/>
            <person name="Ren Y."/>
            <person name="Zhang Y."/>
            <person name="Wang H."/>
            <person name="Li S."/>
            <person name="Jiang F."/>
            <person name="Yin L."/>
            <person name="Zhang G."/>
            <person name="Qian W."/>
            <person name="Fan W."/>
        </authorList>
    </citation>
    <scope>NUCLEOTIDE SEQUENCE [LARGE SCALE GENOMIC DNA]</scope>
    <source>
        <strain evidence="1">SZHN2017</strain>
        <tissue evidence="1">Muscle</tissue>
    </source>
</reference>
<dbReference type="EMBL" id="PZQS01000003">
    <property type="protein sequence ID" value="PVD34944.1"/>
    <property type="molecule type" value="Genomic_DNA"/>
</dbReference>
<gene>
    <name evidence="1" type="ORF">C0Q70_06225</name>
</gene>
<evidence type="ECO:0000313" key="2">
    <source>
        <dbReference type="Proteomes" id="UP000245119"/>
    </source>
</evidence>
<evidence type="ECO:0000313" key="1">
    <source>
        <dbReference type="EMBL" id="PVD34944.1"/>
    </source>
</evidence>
<dbReference type="OrthoDB" id="20273at2759"/>